<keyword evidence="6 8" id="KW-0560">Oxidoreductase</keyword>
<dbReference type="RefSeq" id="WP_298263680.1">
    <property type="nucleotide sequence ID" value="NZ_JBHTIC010000002.1"/>
</dbReference>
<comment type="catalytic activity">
    <reaction evidence="5">
        <text>dTDP-beta-L-rhamnose + NADP(+) = dTDP-4-dehydro-beta-L-rhamnose + NADPH + H(+)</text>
        <dbReference type="Rhea" id="RHEA:21796"/>
        <dbReference type="ChEBI" id="CHEBI:15378"/>
        <dbReference type="ChEBI" id="CHEBI:57510"/>
        <dbReference type="ChEBI" id="CHEBI:57783"/>
        <dbReference type="ChEBI" id="CHEBI:58349"/>
        <dbReference type="ChEBI" id="CHEBI:62830"/>
        <dbReference type="EC" id="1.1.1.133"/>
    </reaction>
</comment>
<sequence length="287" mass="32817">METILVTGSGGQLGLSLVNLEKEEYPQFKFLFTNKHTLNILDFEELEKYIVKNKVTLIINCAAYTNVDKAEDEEELAYKINCLAVQNIGQLTKKHQLKLIHISTDYVFDGTSEFPYKEIAITNPQNKYGHSKLEGEKELLKINPPNTLIIRTSWLYAPHGKNFVKTILKLCEEKDGISVVNDQIGSPTYAVDLASAILKIIPFLQTEGVQIFHYANSGKCSWYQFAKEIIKISNRTCKIEPTTSQQFKTKAKRPKFSLLNTEKIQQTFDIKIPYWETSLKKCINLIN</sequence>
<dbReference type="Pfam" id="PF04321">
    <property type="entry name" value="RmlD_sub_bind"/>
    <property type="match status" value="1"/>
</dbReference>
<comment type="pathway">
    <text evidence="1 6">Carbohydrate biosynthesis; dTDP-L-rhamnose biosynthesis.</text>
</comment>
<dbReference type="CDD" id="cd05254">
    <property type="entry name" value="dTDP_HR_like_SDR_e"/>
    <property type="match status" value="1"/>
</dbReference>
<name>A0ABW2Z432_9FLAO</name>
<evidence type="ECO:0000313" key="8">
    <source>
        <dbReference type="EMBL" id="MFD0760714.1"/>
    </source>
</evidence>
<evidence type="ECO:0000256" key="1">
    <source>
        <dbReference type="ARBA" id="ARBA00004781"/>
    </source>
</evidence>
<keyword evidence="6" id="KW-0521">NADP</keyword>
<comment type="caution">
    <text evidence="8">The sequence shown here is derived from an EMBL/GenBank/DDBJ whole genome shotgun (WGS) entry which is preliminary data.</text>
</comment>
<organism evidence="8 9">
    <name type="scientific">Lutibacter aestuarii</name>
    <dbReference type="NCBI Taxonomy" id="861111"/>
    <lineage>
        <taxon>Bacteria</taxon>
        <taxon>Pseudomonadati</taxon>
        <taxon>Bacteroidota</taxon>
        <taxon>Flavobacteriia</taxon>
        <taxon>Flavobacteriales</taxon>
        <taxon>Flavobacteriaceae</taxon>
        <taxon>Lutibacter</taxon>
    </lineage>
</organism>
<dbReference type="Gene3D" id="3.90.25.10">
    <property type="entry name" value="UDP-galactose 4-epimerase, domain 1"/>
    <property type="match status" value="1"/>
</dbReference>
<dbReference type="Gene3D" id="3.40.50.720">
    <property type="entry name" value="NAD(P)-binding Rossmann-like Domain"/>
    <property type="match status" value="1"/>
</dbReference>
<evidence type="ECO:0000256" key="5">
    <source>
        <dbReference type="ARBA" id="ARBA00048200"/>
    </source>
</evidence>
<evidence type="ECO:0000256" key="6">
    <source>
        <dbReference type="RuleBase" id="RU364082"/>
    </source>
</evidence>
<evidence type="ECO:0000256" key="2">
    <source>
        <dbReference type="ARBA" id="ARBA00010944"/>
    </source>
</evidence>
<dbReference type="EC" id="1.1.1.133" evidence="3 6"/>
<feature type="domain" description="RmlD-like substrate binding" evidence="7">
    <location>
        <begin position="3"/>
        <end position="284"/>
    </location>
</feature>
<dbReference type="PANTHER" id="PTHR10491:SF4">
    <property type="entry name" value="METHIONINE ADENOSYLTRANSFERASE 2 SUBUNIT BETA"/>
    <property type="match status" value="1"/>
</dbReference>
<keyword evidence="9" id="KW-1185">Reference proteome</keyword>
<dbReference type="Proteomes" id="UP001597032">
    <property type="component" value="Unassembled WGS sequence"/>
</dbReference>
<comment type="similarity">
    <text evidence="2 6">Belongs to the dTDP-4-dehydrorhamnose reductase family.</text>
</comment>
<protein>
    <recommendedName>
        <fullName evidence="4 6">dTDP-4-dehydrorhamnose reductase</fullName>
        <ecNumber evidence="3 6">1.1.1.133</ecNumber>
    </recommendedName>
</protein>
<comment type="function">
    <text evidence="6">Catalyzes the reduction of dTDP-6-deoxy-L-lyxo-4-hexulose to yield dTDP-L-rhamnose.</text>
</comment>
<dbReference type="NCBIfam" id="TIGR01214">
    <property type="entry name" value="rmlD"/>
    <property type="match status" value="1"/>
</dbReference>
<dbReference type="InterPro" id="IPR029903">
    <property type="entry name" value="RmlD-like-bd"/>
</dbReference>
<accession>A0ABW2Z432</accession>
<gene>
    <name evidence="8" type="primary">rfbD</name>
    <name evidence="8" type="ORF">ACFQZW_01325</name>
</gene>
<dbReference type="SUPFAM" id="SSF51735">
    <property type="entry name" value="NAD(P)-binding Rossmann-fold domains"/>
    <property type="match status" value="1"/>
</dbReference>
<evidence type="ECO:0000256" key="4">
    <source>
        <dbReference type="ARBA" id="ARBA00017099"/>
    </source>
</evidence>
<proteinExistence type="inferred from homology"/>
<dbReference type="PANTHER" id="PTHR10491">
    <property type="entry name" value="DTDP-4-DEHYDRORHAMNOSE REDUCTASE"/>
    <property type="match status" value="1"/>
</dbReference>
<dbReference type="EMBL" id="JBHTIC010000002">
    <property type="protein sequence ID" value="MFD0760714.1"/>
    <property type="molecule type" value="Genomic_DNA"/>
</dbReference>
<evidence type="ECO:0000313" key="9">
    <source>
        <dbReference type="Proteomes" id="UP001597032"/>
    </source>
</evidence>
<dbReference type="InterPro" id="IPR005913">
    <property type="entry name" value="dTDP_dehydrorham_reduct"/>
</dbReference>
<dbReference type="GO" id="GO:0008831">
    <property type="term" value="F:dTDP-4-dehydrorhamnose reductase activity"/>
    <property type="evidence" value="ECO:0007669"/>
    <property type="project" value="UniProtKB-EC"/>
</dbReference>
<evidence type="ECO:0000259" key="7">
    <source>
        <dbReference type="Pfam" id="PF04321"/>
    </source>
</evidence>
<dbReference type="InterPro" id="IPR036291">
    <property type="entry name" value="NAD(P)-bd_dom_sf"/>
</dbReference>
<evidence type="ECO:0000256" key="3">
    <source>
        <dbReference type="ARBA" id="ARBA00012929"/>
    </source>
</evidence>
<reference evidence="9" key="1">
    <citation type="journal article" date="2019" name="Int. J. Syst. Evol. Microbiol.">
        <title>The Global Catalogue of Microorganisms (GCM) 10K type strain sequencing project: providing services to taxonomists for standard genome sequencing and annotation.</title>
        <authorList>
            <consortium name="The Broad Institute Genomics Platform"/>
            <consortium name="The Broad Institute Genome Sequencing Center for Infectious Disease"/>
            <person name="Wu L."/>
            <person name="Ma J."/>
        </authorList>
    </citation>
    <scope>NUCLEOTIDE SEQUENCE [LARGE SCALE GENOMIC DNA]</scope>
    <source>
        <strain evidence="9">CCUG 60022</strain>
    </source>
</reference>